<dbReference type="RefSeq" id="WP_035326108.1">
    <property type="nucleotide sequence ID" value="NZ_CP015125.1"/>
</dbReference>
<sequence>MRKLLLLLCALPTIAIAQDSQTFTRDKEFYVRGNTAVIGNNILSKNAEKPFNDLEKVNDEFKMKYVDIDNDASTWSSSSAYLNLKKDVKIVYAGLHWSGTYNGERSGKRMKDGKVYHKMLDERAHDIQEVLLKLPDGAYQRVRGSLVYDGENATNVSVKSRAPYACVADVTEQMQAFVDGEVTVANVSATQGEIIGGSSAGWLLYVVYEDDSEPLQYITTFNGLEFVNKKAVEIDFGNFQSSENGELETAVTIGALEGDGNLGRDEISIFDPQTKIFVTLDNEVRASRNFFNSTITINDKRFTKRVPSSLNTLGFDLAKIKIPTAQNKIIANSTGGVKMKFKTRSDRFFLFFTAFQTTISERYYNEKRVGSPIVETATAAPVKEPVVPKPKKVIVNQKVAIAVPDVTVNEEKKYEPPAVVNKDLAALLEKPSITIEGIAPGYYIITNAFSNAANAERWMETLKEKDLQPQMFYRSDKELFYVFTEAGKDAATLYNKLKAIKQIPGLEKTWMLKTNLN</sequence>
<gene>
    <name evidence="2" type="ORF">NV36_08425</name>
</gene>
<dbReference type="OrthoDB" id="607469at2"/>
<dbReference type="InterPro" id="IPR036680">
    <property type="entry name" value="SPOR-like_sf"/>
</dbReference>
<dbReference type="Proteomes" id="UP000030140">
    <property type="component" value="Unassembled WGS sequence"/>
</dbReference>
<keyword evidence="1" id="KW-0732">Signal</keyword>
<organism evidence="2 3">
    <name type="scientific">Dokdonia donghaensis DSW-1</name>
    <dbReference type="NCBI Taxonomy" id="1300343"/>
    <lineage>
        <taxon>Bacteria</taxon>
        <taxon>Pseudomonadati</taxon>
        <taxon>Bacteroidota</taxon>
        <taxon>Flavobacteriia</taxon>
        <taxon>Flavobacteriales</taxon>
        <taxon>Flavobacteriaceae</taxon>
        <taxon>Dokdonia</taxon>
    </lineage>
</organism>
<proteinExistence type="predicted"/>
<feature type="signal peptide" evidence="1">
    <location>
        <begin position="1"/>
        <end position="17"/>
    </location>
</feature>
<dbReference type="KEGG" id="ddo:I597_0555"/>
<evidence type="ECO:0008006" key="4">
    <source>
        <dbReference type="Google" id="ProtNLM"/>
    </source>
</evidence>
<keyword evidence="3" id="KW-1185">Reference proteome</keyword>
<dbReference type="AlphaFoldDB" id="A0A0A2GWJ4"/>
<evidence type="ECO:0000313" key="3">
    <source>
        <dbReference type="Proteomes" id="UP000030140"/>
    </source>
</evidence>
<feature type="chain" id="PRO_5001987329" description="SPOR domain-containing protein" evidence="1">
    <location>
        <begin position="18"/>
        <end position="517"/>
    </location>
</feature>
<dbReference type="SUPFAM" id="SSF110997">
    <property type="entry name" value="Sporulation related repeat"/>
    <property type="match status" value="1"/>
</dbReference>
<accession>A0A0A2GWJ4</accession>
<name>A0A0A2GWJ4_9FLAO</name>
<dbReference type="GO" id="GO:0042834">
    <property type="term" value="F:peptidoglycan binding"/>
    <property type="evidence" value="ECO:0007669"/>
    <property type="project" value="InterPro"/>
</dbReference>
<dbReference type="PATRIC" id="fig|1300343.5.peg.562"/>
<evidence type="ECO:0000313" key="2">
    <source>
        <dbReference type="EMBL" id="KGO06868.1"/>
    </source>
</evidence>
<protein>
    <recommendedName>
        <fullName evidence="4">SPOR domain-containing protein</fullName>
    </recommendedName>
</protein>
<dbReference type="EMBL" id="JSAQ01000001">
    <property type="protein sequence ID" value="KGO06868.1"/>
    <property type="molecule type" value="Genomic_DNA"/>
</dbReference>
<comment type="caution">
    <text evidence="2">The sequence shown here is derived from an EMBL/GenBank/DDBJ whole genome shotgun (WGS) entry which is preliminary data.</text>
</comment>
<reference evidence="2 3" key="1">
    <citation type="submission" date="2014-10" db="EMBL/GenBank/DDBJ databases">
        <title>Draft genome sequence of the proteorhodopsin-containing marine bacterium Dokdonia donghaensis.</title>
        <authorList>
            <person name="Gomez-Consarnau L."/>
            <person name="Gonzalez J.M."/>
            <person name="Riedel T."/>
            <person name="Jaenicke S."/>
            <person name="Wagner-Doebler I."/>
            <person name="Fuhrman J.A."/>
        </authorList>
    </citation>
    <scope>NUCLEOTIDE SEQUENCE [LARGE SCALE GENOMIC DNA]</scope>
    <source>
        <strain evidence="2 3">DSW-1</strain>
    </source>
</reference>
<evidence type="ECO:0000256" key="1">
    <source>
        <dbReference type="SAM" id="SignalP"/>
    </source>
</evidence>